<gene>
    <name evidence="4" type="ORF">K3174_16450</name>
</gene>
<dbReference type="Pfam" id="PF00685">
    <property type="entry name" value="Sulfotransfer_1"/>
    <property type="match status" value="1"/>
</dbReference>
<keyword evidence="5" id="KW-1185">Reference proteome</keyword>
<evidence type="ECO:0000256" key="2">
    <source>
        <dbReference type="ARBA" id="ARBA00022679"/>
    </source>
</evidence>
<evidence type="ECO:0000313" key="5">
    <source>
        <dbReference type="Proteomes" id="UP000755104"/>
    </source>
</evidence>
<evidence type="ECO:0000313" key="4">
    <source>
        <dbReference type="EMBL" id="MBX7484118.1"/>
    </source>
</evidence>
<dbReference type="EMBL" id="JAIGNO010000021">
    <property type="protein sequence ID" value="MBX7484118.1"/>
    <property type="molecule type" value="Genomic_DNA"/>
</dbReference>
<protein>
    <submittedName>
        <fullName evidence="4">Sulfotransferase domain-containing protein</fullName>
    </submittedName>
</protein>
<dbReference type="Gene3D" id="3.40.50.300">
    <property type="entry name" value="P-loop containing nucleotide triphosphate hydrolases"/>
    <property type="match status" value="1"/>
</dbReference>
<comment type="caution">
    <text evidence="4">The sequence shown here is derived from an EMBL/GenBank/DDBJ whole genome shotgun (WGS) entry which is preliminary data.</text>
</comment>
<sequence>MLIRQPEKTVVNWHSDTSCWHDFKLRSGDIVVVTPPKCGTTWVQRILDMLLNRSTEQRQFTMSQPWLDAYFVPKDMVLPALDASVERRSLKSHAPLTALPLHDDVLYINVARDPKDACMSYHDHTTAYTAKTLSELDQRGREIPELGAPYPRASTDARAFFRRWLGDPDYAPFDDYTAHEMFELERSFWTERHRPNVLMVHYNDLKADRAGEMRRIADFIGVEIDEALWSEMVEAAGFEAMKAGGEAMLPNVAEAFEGGAQRFINKGTNDRWKGVLTKQDLADYEALLGREATPDLAEWMTNGRLEAGDPTPCETLVAGGRSTKC</sequence>
<keyword evidence="2" id="KW-0808">Transferase</keyword>
<comment type="similarity">
    <text evidence="1">Belongs to the sulfotransferase 1 family.</text>
</comment>
<name>A0ABS7J9Y1_9SPHN</name>
<dbReference type="InterPro" id="IPR000863">
    <property type="entry name" value="Sulfotransferase_dom"/>
</dbReference>
<dbReference type="SUPFAM" id="SSF52540">
    <property type="entry name" value="P-loop containing nucleoside triphosphate hydrolases"/>
    <property type="match status" value="1"/>
</dbReference>
<dbReference type="InterPro" id="IPR027417">
    <property type="entry name" value="P-loop_NTPase"/>
</dbReference>
<accession>A0ABS7J9Y1</accession>
<organism evidence="4 5">
    <name type="scientific">Qipengyuania qiaonensis</name>
    <dbReference type="NCBI Taxonomy" id="2867240"/>
    <lineage>
        <taxon>Bacteria</taxon>
        <taxon>Pseudomonadati</taxon>
        <taxon>Pseudomonadota</taxon>
        <taxon>Alphaproteobacteria</taxon>
        <taxon>Sphingomonadales</taxon>
        <taxon>Erythrobacteraceae</taxon>
        <taxon>Qipengyuania</taxon>
    </lineage>
</organism>
<dbReference type="PANTHER" id="PTHR11783">
    <property type="entry name" value="SULFOTRANSFERASE SULT"/>
    <property type="match status" value="1"/>
</dbReference>
<proteinExistence type="inferred from homology"/>
<dbReference type="RefSeq" id="WP_221560528.1">
    <property type="nucleotide sequence ID" value="NZ_JAIGNO010000021.1"/>
</dbReference>
<evidence type="ECO:0000259" key="3">
    <source>
        <dbReference type="Pfam" id="PF00685"/>
    </source>
</evidence>
<feature type="domain" description="Sulfotransferase" evidence="3">
    <location>
        <begin position="29"/>
        <end position="285"/>
    </location>
</feature>
<dbReference type="Proteomes" id="UP000755104">
    <property type="component" value="Unassembled WGS sequence"/>
</dbReference>
<reference evidence="4 5" key="1">
    <citation type="submission" date="2021-08" db="EMBL/GenBank/DDBJ databases">
        <title>Comparative Genomics Analysis of the Genus Qipengyuania Reveals Extensive Genetic Diversity and Metabolic Versatility, Including the Description of Fifteen Novel Species.</title>
        <authorList>
            <person name="Liu Y."/>
        </authorList>
    </citation>
    <scope>NUCLEOTIDE SEQUENCE [LARGE SCALE GENOMIC DNA]</scope>
    <source>
        <strain evidence="4 5">6D47A</strain>
    </source>
</reference>
<evidence type="ECO:0000256" key="1">
    <source>
        <dbReference type="ARBA" id="ARBA00005771"/>
    </source>
</evidence>